<dbReference type="InterPro" id="IPR005709">
    <property type="entry name" value="Ribosomal_uS4_bac-type"/>
</dbReference>
<proteinExistence type="inferred from homology"/>
<dbReference type="GO" id="GO:0019843">
    <property type="term" value="F:rRNA binding"/>
    <property type="evidence" value="ECO:0007669"/>
    <property type="project" value="UniProtKB-UniRule"/>
</dbReference>
<evidence type="ECO:0000259" key="8">
    <source>
        <dbReference type="SMART" id="SM00363"/>
    </source>
</evidence>
<gene>
    <name evidence="10" type="primary">rpsD_1</name>
    <name evidence="7" type="synonym">rpsD</name>
    <name evidence="10" type="ORF">Pflav_003550</name>
</gene>
<keyword evidence="2 7" id="KW-0699">rRNA-binding</keyword>
<dbReference type="HAMAP" id="MF_01306_B">
    <property type="entry name" value="Ribosomal_uS4_B"/>
    <property type="match status" value="1"/>
</dbReference>
<dbReference type="InterPro" id="IPR036986">
    <property type="entry name" value="S4_RNA-bd_sf"/>
</dbReference>
<evidence type="ECO:0000256" key="2">
    <source>
        <dbReference type="ARBA" id="ARBA00022730"/>
    </source>
</evidence>
<dbReference type="KEGG" id="pfla:Pflav_003550"/>
<organism evidence="10 11">
    <name type="scientific">Phytohabitans flavus</name>
    <dbReference type="NCBI Taxonomy" id="1076124"/>
    <lineage>
        <taxon>Bacteria</taxon>
        <taxon>Bacillati</taxon>
        <taxon>Actinomycetota</taxon>
        <taxon>Actinomycetes</taxon>
        <taxon>Micromonosporales</taxon>
        <taxon>Micromonosporaceae</taxon>
    </lineage>
</organism>
<dbReference type="Pfam" id="PF01479">
    <property type="entry name" value="S4"/>
    <property type="match status" value="1"/>
</dbReference>
<keyword evidence="5 7" id="KW-0687">Ribonucleoprotein</keyword>
<evidence type="ECO:0000256" key="3">
    <source>
        <dbReference type="ARBA" id="ARBA00022884"/>
    </source>
</evidence>
<comment type="subunit">
    <text evidence="7">Part of the 30S ribosomal subunit. Contacts protein S5. The interaction surface between S4 and S5 is involved in control of translational fidelity.</text>
</comment>
<dbReference type="InterPro" id="IPR002942">
    <property type="entry name" value="S4_RNA-bd"/>
</dbReference>
<dbReference type="PROSITE" id="PS50889">
    <property type="entry name" value="S4"/>
    <property type="match status" value="1"/>
</dbReference>
<evidence type="ECO:0000259" key="9">
    <source>
        <dbReference type="SMART" id="SM01390"/>
    </source>
</evidence>
<dbReference type="FunFam" id="3.10.290.10:FF:000001">
    <property type="entry name" value="30S ribosomal protein S4"/>
    <property type="match status" value="1"/>
</dbReference>
<dbReference type="Pfam" id="PF00163">
    <property type="entry name" value="Ribosomal_S4"/>
    <property type="match status" value="1"/>
</dbReference>
<keyword evidence="11" id="KW-1185">Reference proteome</keyword>
<comment type="function">
    <text evidence="7">With S5 and S12 plays an important role in translational accuracy.</text>
</comment>
<feature type="domain" description="RNA-binding S4" evidence="8">
    <location>
        <begin position="97"/>
        <end position="158"/>
    </location>
</feature>
<reference evidence="10 11" key="2">
    <citation type="submission" date="2020-03" db="EMBL/GenBank/DDBJ databases">
        <authorList>
            <person name="Ichikawa N."/>
            <person name="Kimura A."/>
            <person name="Kitahashi Y."/>
            <person name="Uohara A."/>
        </authorList>
    </citation>
    <scope>NUCLEOTIDE SEQUENCE [LARGE SCALE GENOMIC DNA]</scope>
    <source>
        <strain evidence="10 11">NBRC 107702</strain>
    </source>
</reference>
<dbReference type="InterPro" id="IPR001912">
    <property type="entry name" value="Ribosomal_uS4_N"/>
</dbReference>
<dbReference type="PANTHER" id="PTHR11831">
    <property type="entry name" value="30S 40S RIBOSOMAL PROTEIN"/>
    <property type="match status" value="1"/>
</dbReference>
<dbReference type="SMART" id="SM01390">
    <property type="entry name" value="Ribosomal_S4"/>
    <property type="match status" value="1"/>
</dbReference>
<dbReference type="NCBIfam" id="NF003717">
    <property type="entry name" value="PRK05327.1"/>
    <property type="match status" value="1"/>
</dbReference>
<comment type="function">
    <text evidence="7">One of the primary rRNA binding proteins, it binds directly to 16S rRNA where it nucleates assembly of the body of the 30S subunit.</text>
</comment>
<dbReference type="PANTHER" id="PTHR11831:SF4">
    <property type="entry name" value="SMALL RIBOSOMAL SUBUNIT PROTEIN US4M"/>
    <property type="match status" value="1"/>
</dbReference>
<dbReference type="CDD" id="cd00165">
    <property type="entry name" value="S4"/>
    <property type="match status" value="1"/>
</dbReference>
<evidence type="ECO:0000313" key="11">
    <source>
        <dbReference type="Proteomes" id="UP000502508"/>
    </source>
</evidence>
<dbReference type="Proteomes" id="UP000502508">
    <property type="component" value="Chromosome"/>
</dbReference>
<evidence type="ECO:0000313" key="10">
    <source>
        <dbReference type="EMBL" id="BCB73945.1"/>
    </source>
</evidence>
<evidence type="ECO:0000256" key="4">
    <source>
        <dbReference type="ARBA" id="ARBA00022980"/>
    </source>
</evidence>
<dbReference type="GO" id="GO:0006412">
    <property type="term" value="P:translation"/>
    <property type="evidence" value="ECO:0007669"/>
    <property type="project" value="UniProtKB-UniRule"/>
</dbReference>
<dbReference type="GO" id="GO:0042274">
    <property type="term" value="P:ribosomal small subunit biogenesis"/>
    <property type="evidence" value="ECO:0007669"/>
    <property type="project" value="TreeGrafter"/>
</dbReference>
<dbReference type="EMBL" id="AP022870">
    <property type="protein sequence ID" value="BCB73945.1"/>
    <property type="molecule type" value="Genomic_DNA"/>
</dbReference>
<keyword evidence="4 7" id="KW-0689">Ribosomal protein</keyword>
<sequence>MNGDVYVNEARPKARISRALGIPLTRKDTKYFERRPYPPGVHGRSRRKSSDYQVRLLEKQRLRFQYNISEKQMRRAFDEAHRSSAKTGDLLVSLLERRLDAVVSRAGLARTIYQARQVVAHGHITVDGVKVDRPSYRVRPGQVVRVRESSREKAPFQIAAAGAHVDGPTAPYLSTDLAELTTTLLREPERREVRVICDEQLVVEFYSR</sequence>
<feature type="domain" description="Small ribosomal subunit protein uS4 N-terminal" evidence="9">
    <location>
        <begin position="8"/>
        <end position="96"/>
    </location>
</feature>
<dbReference type="SUPFAM" id="SSF55174">
    <property type="entry name" value="Alpha-L RNA-binding motif"/>
    <property type="match status" value="1"/>
</dbReference>
<evidence type="ECO:0000256" key="5">
    <source>
        <dbReference type="ARBA" id="ARBA00023274"/>
    </source>
</evidence>
<dbReference type="InterPro" id="IPR022801">
    <property type="entry name" value="Ribosomal_uS4"/>
</dbReference>
<dbReference type="GO" id="GO:0015935">
    <property type="term" value="C:small ribosomal subunit"/>
    <property type="evidence" value="ECO:0007669"/>
    <property type="project" value="InterPro"/>
</dbReference>
<evidence type="ECO:0000256" key="6">
    <source>
        <dbReference type="ARBA" id="ARBA00035254"/>
    </source>
</evidence>
<dbReference type="AlphaFoldDB" id="A0A6F8XJF6"/>
<dbReference type="GO" id="GO:0003735">
    <property type="term" value="F:structural constituent of ribosome"/>
    <property type="evidence" value="ECO:0007669"/>
    <property type="project" value="InterPro"/>
</dbReference>
<evidence type="ECO:0000256" key="7">
    <source>
        <dbReference type="HAMAP-Rule" id="MF_01306"/>
    </source>
</evidence>
<dbReference type="Gene3D" id="1.10.1050.10">
    <property type="entry name" value="Ribosomal Protein S4 Delta 41, Chain A, domain 1"/>
    <property type="match status" value="1"/>
</dbReference>
<name>A0A6F8XJF6_9ACTN</name>
<comment type="similarity">
    <text evidence="1 7">Belongs to the universal ribosomal protein uS4 family.</text>
</comment>
<reference evidence="10 11" key="1">
    <citation type="submission" date="2020-03" db="EMBL/GenBank/DDBJ databases">
        <title>Whole genome shotgun sequence of Phytohabitans flavus NBRC 107702.</title>
        <authorList>
            <person name="Komaki H."/>
            <person name="Tamura T."/>
        </authorList>
    </citation>
    <scope>NUCLEOTIDE SEQUENCE [LARGE SCALE GENOMIC DNA]</scope>
    <source>
        <strain evidence="10 11">NBRC 107702</strain>
    </source>
</reference>
<evidence type="ECO:0000256" key="1">
    <source>
        <dbReference type="ARBA" id="ARBA00007465"/>
    </source>
</evidence>
<dbReference type="Gene3D" id="3.10.290.10">
    <property type="entry name" value="RNA-binding S4 domain"/>
    <property type="match status" value="1"/>
</dbReference>
<accession>A0A6F8XJF6</accession>
<keyword evidence="3 7" id="KW-0694">RNA-binding</keyword>
<dbReference type="NCBIfam" id="TIGR01017">
    <property type="entry name" value="rpsD_bact"/>
    <property type="match status" value="1"/>
</dbReference>
<protein>
    <recommendedName>
        <fullName evidence="6 7">Small ribosomal subunit protein uS4</fullName>
    </recommendedName>
</protein>
<dbReference type="SMART" id="SM00363">
    <property type="entry name" value="S4"/>
    <property type="match status" value="1"/>
</dbReference>